<feature type="region of interest" description="Disordered" evidence="1">
    <location>
        <begin position="54"/>
        <end position="73"/>
    </location>
</feature>
<evidence type="ECO:0000256" key="1">
    <source>
        <dbReference type="SAM" id="MobiDB-lite"/>
    </source>
</evidence>
<evidence type="ECO:0000313" key="3">
    <source>
        <dbReference type="Proteomes" id="UP001152798"/>
    </source>
</evidence>
<evidence type="ECO:0000313" key="2">
    <source>
        <dbReference type="EMBL" id="CAH1393722.1"/>
    </source>
</evidence>
<organism evidence="2 3">
    <name type="scientific">Nezara viridula</name>
    <name type="common">Southern green stink bug</name>
    <name type="synonym">Cimex viridulus</name>
    <dbReference type="NCBI Taxonomy" id="85310"/>
    <lineage>
        <taxon>Eukaryota</taxon>
        <taxon>Metazoa</taxon>
        <taxon>Ecdysozoa</taxon>
        <taxon>Arthropoda</taxon>
        <taxon>Hexapoda</taxon>
        <taxon>Insecta</taxon>
        <taxon>Pterygota</taxon>
        <taxon>Neoptera</taxon>
        <taxon>Paraneoptera</taxon>
        <taxon>Hemiptera</taxon>
        <taxon>Heteroptera</taxon>
        <taxon>Panheteroptera</taxon>
        <taxon>Pentatomomorpha</taxon>
        <taxon>Pentatomoidea</taxon>
        <taxon>Pentatomidae</taxon>
        <taxon>Pentatominae</taxon>
        <taxon>Nezara</taxon>
    </lineage>
</organism>
<dbReference type="EMBL" id="OV725078">
    <property type="protein sequence ID" value="CAH1393722.1"/>
    <property type="molecule type" value="Genomic_DNA"/>
</dbReference>
<name>A0A9P0H4H6_NEZVI</name>
<gene>
    <name evidence="2" type="ORF">NEZAVI_LOCUS4346</name>
</gene>
<proteinExistence type="predicted"/>
<reference evidence="2" key="1">
    <citation type="submission" date="2022-01" db="EMBL/GenBank/DDBJ databases">
        <authorList>
            <person name="King R."/>
        </authorList>
    </citation>
    <scope>NUCLEOTIDE SEQUENCE</scope>
</reference>
<keyword evidence="3" id="KW-1185">Reference proteome</keyword>
<dbReference type="AlphaFoldDB" id="A0A9P0H4H6"/>
<accession>A0A9P0H4H6</accession>
<dbReference type="Proteomes" id="UP001152798">
    <property type="component" value="Chromosome 2"/>
</dbReference>
<protein>
    <submittedName>
        <fullName evidence="2">Uncharacterized protein</fullName>
    </submittedName>
</protein>
<sequence>MGKVVPPTPADFIQLFATVHERRGVAVGNALGPLLYKREENKDRGHCRPACRGGDQVSRGEEWGGGAVLNEIR</sequence>